<dbReference type="InterPro" id="IPR008928">
    <property type="entry name" value="6-hairpin_glycosidase_sf"/>
</dbReference>
<evidence type="ECO:0000259" key="1">
    <source>
        <dbReference type="Pfam" id="PF14498"/>
    </source>
</evidence>
<proteinExistence type="predicted"/>
<dbReference type="InterPro" id="IPR049053">
    <property type="entry name" value="AFCA-like_C"/>
</dbReference>
<feature type="domain" description="Alpha fucosidase A-like C-terminal" evidence="2">
    <location>
        <begin position="690"/>
        <end position="755"/>
    </location>
</feature>
<name>A0A1E3ADN9_9FIRM</name>
<comment type="caution">
    <text evidence="4">The sequence shown here is derived from an EMBL/GenBank/DDBJ whole genome shotgun (WGS) entry which is preliminary data.</text>
</comment>
<dbReference type="PIRSF" id="PIRSF007663">
    <property type="entry name" value="UCP007663"/>
    <property type="match status" value="1"/>
</dbReference>
<evidence type="ECO:0000259" key="2">
    <source>
        <dbReference type="Pfam" id="PF21307"/>
    </source>
</evidence>
<dbReference type="EMBL" id="MCGH01000002">
    <property type="protein sequence ID" value="ODM06326.1"/>
    <property type="molecule type" value="Genomic_DNA"/>
</dbReference>
<dbReference type="InterPro" id="IPR027414">
    <property type="entry name" value="GH95_N_dom"/>
</dbReference>
<evidence type="ECO:0000259" key="3">
    <source>
        <dbReference type="Pfam" id="PF22124"/>
    </source>
</evidence>
<evidence type="ECO:0000313" key="5">
    <source>
        <dbReference type="Proteomes" id="UP000094067"/>
    </source>
</evidence>
<evidence type="ECO:0000313" key="4">
    <source>
        <dbReference type="EMBL" id="ODM06326.1"/>
    </source>
</evidence>
<dbReference type="Pfam" id="PF14498">
    <property type="entry name" value="Glyco_hyd_65N_2"/>
    <property type="match status" value="1"/>
</dbReference>
<dbReference type="Proteomes" id="UP000094067">
    <property type="component" value="Unassembled WGS sequence"/>
</dbReference>
<dbReference type="Pfam" id="PF21307">
    <property type="entry name" value="Glyco_hydro_95_C"/>
    <property type="match status" value="1"/>
</dbReference>
<dbReference type="AlphaFoldDB" id="A0A1E3ADN9"/>
<dbReference type="PATRIC" id="fig|1432052.4.peg.2478"/>
<gene>
    <name evidence="4" type="ORF">BEI61_02216</name>
</gene>
<feature type="domain" description="Glycosyl hydrolase family 95 N-terminal" evidence="1">
    <location>
        <begin position="5"/>
        <end position="253"/>
    </location>
</feature>
<dbReference type="Gene3D" id="1.50.10.10">
    <property type="match status" value="1"/>
</dbReference>
<dbReference type="InterPro" id="IPR054363">
    <property type="entry name" value="GH95_cat"/>
</dbReference>
<protein>
    <submittedName>
        <fullName evidence="4">Uncharacterized protein</fullName>
    </submittedName>
</protein>
<dbReference type="RefSeq" id="WP_069152308.1">
    <property type="nucleotide sequence ID" value="NZ_MCGH01000002.1"/>
</dbReference>
<dbReference type="Pfam" id="PF22124">
    <property type="entry name" value="Glyco_hydro_95_cat"/>
    <property type="match status" value="1"/>
</dbReference>
<accession>A0A1E3ADN9</accession>
<dbReference type="SUPFAM" id="SSF48208">
    <property type="entry name" value="Six-hairpin glycosidases"/>
    <property type="match status" value="1"/>
</dbReference>
<dbReference type="PANTHER" id="PTHR31084">
    <property type="entry name" value="ALPHA-L-FUCOSIDASE 2"/>
    <property type="match status" value="1"/>
</dbReference>
<dbReference type="InterPro" id="IPR016518">
    <property type="entry name" value="Alpha-L-fucosidase"/>
</dbReference>
<dbReference type="GO" id="GO:0004560">
    <property type="term" value="F:alpha-L-fucosidase activity"/>
    <property type="evidence" value="ECO:0007669"/>
    <property type="project" value="InterPro"/>
</dbReference>
<sequence length="782" mass="89362">MKEILMYKQPAGNWKEALPLGNGRLGAMDFGGAWRETLQLDESTYWSGEASEENNRADSRELLAQIREALLEEDYERADELGHGFVGNKNNYGTNLPVGNFYIDCFPEGRPEKEWEEAAGADTVTDFVRRLYLEEARSEVSFKAGGSIYRREVFLSNPAQAAVIHMDTRPGKPFALRIRVEGIASRVGITEERQQDYLIRGQARETLHSDGLTGVNLAGRIRVVTDGYHHLEESGIWVENATRATLLVDLETDMFQPDPEETAGRRLEEAWQKGYERLRQEHIQDVSALYNRMDISLGAEDMRELPTDERLRKQTEGKEDPGLAALLFQYGRYLLIASSREDSPLPTHMGGIWNDNIYNNIDCTQDMHVDMNLQMQYWLAALCALPECYQPAFAYMRDILVPSGEKTAAGVYGARGWTAHVVTNPWGFTSLGWSYNWGVWSLGGVWCAALIWDYYEFTGDKDFLREWWPVLKGAAEFAADYVFPDEKSGFYMTGPSYSPENMFSVDGKEYFLSLSTTCDCILVREILDIIAKGYQELSLERDSFLEKCLEIRENLPPYRIGSRGQLQEWFHDFDEPIPNHRHTSHLLGLYPFSQIRPEEQPQLAQAAYESIRRRLEDFEITSWGMNMLMGYYARLCDGEKALAIYQDTLRRLVKPNLSSVMSDETSMWAGTWELDGNTGLTASMAEMLVQSHGDVIRILPALPDEWRNGYVKGICLRGGQKADIYWRDGIPEKVVLVCGKDEKRLLCYGDQKQEIDLKTGERKEYSWKSGKFEIVQAGLRRQ</sequence>
<dbReference type="PANTHER" id="PTHR31084:SF0">
    <property type="entry name" value="ALPHA-L-FUCOSIDASE 2"/>
    <property type="match status" value="1"/>
</dbReference>
<reference evidence="4 5" key="1">
    <citation type="submission" date="2016-07" db="EMBL/GenBank/DDBJ databases">
        <title>Characterization of isolates of Eisenbergiella tayi derived from blood cultures, using whole genome sequencing.</title>
        <authorList>
            <person name="Burdz T."/>
            <person name="Wiebe D."/>
            <person name="Huynh C."/>
            <person name="Bernard K."/>
        </authorList>
    </citation>
    <scope>NUCLEOTIDE SEQUENCE [LARGE SCALE GENOMIC DNA]</scope>
    <source>
        <strain evidence="4 5">NML 110608</strain>
    </source>
</reference>
<dbReference type="InterPro" id="IPR012341">
    <property type="entry name" value="6hp_glycosidase-like_sf"/>
</dbReference>
<feature type="domain" description="Glycosyl hydrolase family 95 catalytic" evidence="3">
    <location>
        <begin position="274"/>
        <end position="688"/>
    </location>
</feature>
<organism evidence="4 5">
    <name type="scientific">Eisenbergiella tayi</name>
    <dbReference type="NCBI Taxonomy" id="1432052"/>
    <lineage>
        <taxon>Bacteria</taxon>
        <taxon>Bacillati</taxon>
        <taxon>Bacillota</taxon>
        <taxon>Clostridia</taxon>
        <taxon>Lachnospirales</taxon>
        <taxon>Lachnospiraceae</taxon>
        <taxon>Eisenbergiella</taxon>
    </lineage>
</organism>
<dbReference type="GO" id="GO:0005975">
    <property type="term" value="P:carbohydrate metabolic process"/>
    <property type="evidence" value="ECO:0007669"/>
    <property type="project" value="InterPro"/>
</dbReference>